<organism evidence="1 2">
    <name type="scientific">Puccinia sorghi</name>
    <dbReference type="NCBI Taxonomy" id="27349"/>
    <lineage>
        <taxon>Eukaryota</taxon>
        <taxon>Fungi</taxon>
        <taxon>Dikarya</taxon>
        <taxon>Basidiomycota</taxon>
        <taxon>Pucciniomycotina</taxon>
        <taxon>Pucciniomycetes</taxon>
        <taxon>Pucciniales</taxon>
        <taxon>Pucciniaceae</taxon>
        <taxon>Puccinia</taxon>
    </lineage>
</organism>
<dbReference type="VEuPathDB" id="FungiDB:VP01_663g12"/>
<sequence length="78" mass="9083">MILLKKSAAKLMDKKSTNHLKSMKQKKKEKIGYQTLANQKGAMITMADEIIMSMYLSNISELCHPFYEFNKKKILEKK</sequence>
<evidence type="ECO:0000313" key="2">
    <source>
        <dbReference type="Proteomes" id="UP000037035"/>
    </source>
</evidence>
<dbReference type="AlphaFoldDB" id="A0A0L6UH67"/>
<dbReference type="OrthoDB" id="7763131at2759"/>
<accession>A0A0L6UH67</accession>
<reference evidence="1 2" key="1">
    <citation type="submission" date="2015-08" db="EMBL/GenBank/DDBJ databases">
        <title>Next Generation Sequencing and Analysis of the Genome of Puccinia sorghi L Schw, the Causal Agent of Maize Common Rust.</title>
        <authorList>
            <person name="Rochi L."/>
            <person name="Burguener G."/>
            <person name="Darino M."/>
            <person name="Turjanski A."/>
            <person name="Kreff E."/>
            <person name="Dieguez M.J."/>
            <person name="Sacco F."/>
        </authorList>
    </citation>
    <scope>NUCLEOTIDE SEQUENCE [LARGE SCALE GENOMIC DNA]</scope>
    <source>
        <strain evidence="1 2">RO10H11247</strain>
    </source>
</reference>
<comment type="caution">
    <text evidence="1">The sequence shown here is derived from an EMBL/GenBank/DDBJ whole genome shotgun (WGS) entry which is preliminary data.</text>
</comment>
<name>A0A0L6UH67_9BASI</name>
<dbReference type="Proteomes" id="UP000037035">
    <property type="component" value="Unassembled WGS sequence"/>
</dbReference>
<evidence type="ECO:0000313" key="1">
    <source>
        <dbReference type="EMBL" id="KNZ47160.1"/>
    </source>
</evidence>
<keyword evidence="2" id="KW-1185">Reference proteome</keyword>
<gene>
    <name evidence="1" type="ORF">VP01_663g12</name>
</gene>
<protein>
    <submittedName>
        <fullName evidence="1">Uncharacterized protein</fullName>
    </submittedName>
</protein>
<proteinExistence type="predicted"/>
<dbReference type="EMBL" id="LAVV01011985">
    <property type="protein sequence ID" value="KNZ47160.1"/>
    <property type="molecule type" value="Genomic_DNA"/>
</dbReference>